<dbReference type="AlphaFoldDB" id="A0ABD5QNJ5"/>
<dbReference type="InterPro" id="IPR058276">
    <property type="entry name" value="DUF7970"/>
</dbReference>
<dbReference type="EMBL" id="JBHSJG010000078">
    <property type="protein sequence ID" value="MFC4990579.1"/>
    <property type="molecule type" value="Genomic_DNA"/>
</dbReference>
<feature type="compositionally biased region" description="Polar residues" evidence="1">
    <location>
        <begin position="40"/>
        <end position="57"/>
    </location>
</feature>
<evidence type="ECO:0000256" key="1">
    <source>
        <dbReference type="SAM" id="MobiDB-lite"/>
    </source>
</evidence>
<reference evidence="2 3" key="1">
    <citation type="journal article" date="2019" name="Int. J. Syst. Evol. Microbiol.">
        <title>The Global Catalogue of Microorganisms (GCM) 10K type strain sequencing project: providing services to taxonomists for standard genome sequencing and annotation.</title>
        <authorList>
            <consortium name="The Broad Institute Genomics Platform"/>
            <consortium name="The Broad Institute Genome Sequencing Center for Infectious Disease"/>
            <person name="Wu L."/>
            <person name="Ma J."/>
        </authorList>
    </citation>
    <scope>NUCLEOTIDE SEQUENCE [LARGE SCALE GENOMIC DNA]</scope>
    <source>
        <strain evidence="2 3">CGMCC 1.15824</strain>
    </source>
</reference>
<dbReference type="RefSeq" id="WP_224830049.1">
    <property type="nucleotide sequence ID" value="NZ_JAIVEF010000036.1"/>
</dbReference>
<sequence>MPNEDNRFGDVAEQLKQTGEGEEPADEDNGSTREEARSSAAKSQQETDNEVDPTQQPDELDEDEPSGGPAFPFDETDMHGFYVRDETWDGITRMRSSVTAACSMFDVSEFEGREFQDACLRVVANHGDEVALQILRERGIEADEERVQEVVEMLSSQAEND</sequence>
<gene>
    <name evidence="2" type="ORF">ACFPFO_23095</name>
</gene>
<name>A0ABD5QNJ5_9EURY</name>
<feature type="region of interest" description="Disordered" evidence="1">
    <location>
        <begin position="1"/>
        <end position="78"/>
    </location>
</feature>
<evidence type="ECO:0000313" key="3">
    <source>
        <dbReference type="Proteomes" id="UP001595925"/>
    </source>
</evidence>
<feature type="compositionally biased region" description="Acidic residues" evidence="1">
    <location>
        <begin position="20"/>
        <end position="29"/>
    </location>
</feature>
<evidence type="ECO:0000313" key="2">
    <source>
        <dbReference type="EMBL" id="MFC4990579.1"/>
    </source>
</evidence>
<feature type="compositionally biased region" description="Basic and acidic residues" evidence="1">
    <location>
        <begin position="1"/>
        <end position="10"/>
    </location>
</feature>
<protein>
    <submittedName>
        <fullName evidence="2">Uncharacterized protein</fullName>
    </submittedName>
</protein>
<proteinExistence type="predicted"/>
<comment type="caution">
    <text evidence="2">The sequence shown here is derived from an EMBL/GenBank/DDBJ whole genome shotgun (WGS) entry which is preliminary data.</text>
</comment>
<dbReference type="Pfam" id="PF25925">
    <property type="entry name" value="DUF7970"/>
    <property type="match status" value="1"/>
</dbReference>
<dbReference type="Proteomes" id="UP001595925">
    <property type="component" value="Unassembled WGS sequence"/>
</dbReference>
<accession>A0ABD5QNJ5</accession>
<organism evidence="2 3">
    <name type="scientific">Saliphagus infecundisoli</name>
    <dbReference type="NCBI Taxonomy" id="1849069"/>
    <lineage>
        <taxon>Archaea</taxon>
        <taxon>Methanobacteriati</taxon>
        <taxon>Methanobacteriota</taxon>
        <taxon>Stenosarchaea group</taxon>
        <taxon>Halobacteria</taxon>
        <taxon>Halobacteriales</taxon>
        <taxon>Natrialbaceae</taxon>
        <taxon>Saliphagus</taxon>
    </lineage>
</organism>
<keyword evidence="3" id="KW-1185">Reference proteome</keyword>